<dbReference type="NCBIfam" id="TIGR02937">
    <property type="entry name" value="sigma70-ECF"/>
    <property type="match status" value="1"/>
</dbReference>
<dbReference type="SUPFAM" id="SSF88659">
    <property type="entry name" value="Sigma3 and sigma4 domains of RNA polymerase sigma factors"/>
    <property type="match status" value="1"/>
</dbReference>
<protein>
    <submittedName>
        <fullName evidence="8">RNA polymerase sigma-70 factor, ECF subfamily</fullName>
    </submittedName>
</protein>
<evidence type="ECO:0000259" key="6">
    <source>
        <dbReference type="Pfam" id="PF04542"/>
    </source>
</evidence>
<keyword evidence="3" id="KW-0731">Sigma factor</keyword>
<dbReference type="InterPro" id="IPR036388">
    <property type="entry name" value="WH-like_DNA-bd_sf"/>
</dbReference>
<dbReference type="InterPro" id="IPR014284">
    <property type="entry name" value="RNA_pol_sigma-70_dom"/>
</dbReference>
<dbReference type="EMBL" id="FOLL01000018">
    <property type="protein sequence ID" value="SFC67182.1"/>
    <property type="molecule type" value="Genomic_DNA"/>
</dbReference>
<keyword evidence="5" id="KW-0175">Coiled coil</keyword>
<evidence type="ECO:0000313" key="9">
    <source>
        <dbReference type="Proteomes" id="UP000199577"/>
    </source>
</evidence>
<dbReference type="InterPro" id="IPR039425">
    <property type="entry name" value="RNA_pol_sigma-70-like"/>
</dbReference>
<dbReference type="PANTHER" id="PTHR43133">
    <property type="entry name" value="RNA POLYMERASE ECF-TYPE SIGMA FACTO"/>
    <property type="match status" value="1"/>
</dbReference>
<dbReference type="Pfam" id="PF08281">
    <property type="entry name" value="Sigma70_r4_2"/>
    <property type="match status" value="1"/>
</dbReference>
<dbReference type="PANTHER" id="PTHR43133:SF46">
    <property type="entry name" value="RNA POLYMERASE SIGMA-70 FACTOR ECF SUBFAMILY"/>
    <property type="match status" value="1"/>
</dbReference>
<organism evidence="8 9">
    <name type="scientific">Parapedobacter composti</name>
    <dbReference type="NCBI Taxonomy" id="623281"/>
    <lineage>
        <taxon>Bacteria</taxon>
        <taxon>Pseudomonadati</taxon>
        <taxon>Bacteroidota</taxon>
        <taxon>Sphingobacteriia</taxon>
        <taxon>Sphingobacteriales</taxon>
        <taxon>Sphingobacteriaceae</taxon>
        <taxon>Parapedobacter</taxon>
    </lineage>
</organism>
<dbReference type="STRING" id="623281.SAMN05421747_11844"/>
<accession>A0A1I1L3T7</accession>
<dbReference type="GO" id="GO:0003677">
    <property type="term" value="F:DNA binding"/>
    <property type="evidence" value="ECO:0007669"/>
    <property type="project" value="InterPro"/>
</dbReference>
<name>A0A1I1L3T7_9SPHI</name>
<feature type="domain" description="RNA polymerase sigma-70 region 2" evidence="6">
    <location>
        <begin position="26"/>
        <end position="88"/>
    </location>
</feature>
<evidence type="ECO:0000313" key="8">
    <source>
        <dbReference type="EMBL" id="SFC67182.1"/>
    </source>
</evidence>
<evidence type="ECO:0000256" key="5">
    <source>
        <dbReference type="SAM" id="Coils"/>
    </source>
</evidence>
<dbReference type="Pfam" id="PF04542">
    <property type="entry name" value="Sigma70_r2"/>
    <property type="match status" value="1"/>
</dbReference>
<sequence length="182" mass="21444">MSYSAAIEGISKSRQADAEAYDAIFLKYYEMLCVNAYFYLKDAEEARELVQDFFVELFEKKRYADLEGDIKGYLYQSVKNRCLNRLRKMENDKKRLEQLKLEAMYAQRSGERAQTEGVYNRLHEAFGQLSMQRKEALTLVYVQDKRYQEAAEKMGISVNSLKTHLKLGLKKLRQTLTNYRKI</sequence>
<dbReference type="InterPro" id="IPR013325">
    <property type="entry name" value="RNA_pol_sigma_r2"/>
</dbReference>
<feature type="domain" description="RNA polymerase sigma factor 70 region 4 type 2" evidence="7">
    <location>
        <begin position="120"/>
        <end position="172"/>
    </location>
</feature>
<dbReference type="Gene3D" id="1.10.1740.10">
    <property type="match status" value="1"/>
</dbReference>
<dbReference type="Proteomes" id="UP000199577">
    <property type="component" value="Unassembled WGS sequence"/>
</dbReference>
<proteinExistence type="inferred from homology"/>
<keyword evidence="9" id="KW-1185">Reference proteome</keyword>
<dbReference type="OrthoDB" id="653814at2"/>
<evidence type="ECO:0000256" key="1">
    <source>
        <dbReference type="ARBA" id="ARBA00010641"/>
    </source>
</evidence>
<gene>
    <name evidence="8" type="ORF">SAMN05421747_11844</name>
</gene>
<dbReference type="AlphaFoldDB" id="A0A1I1L3T7"/>
<feature type="coiled-coil region" evidence="5">
    <location>
        <begin position="79"/>
        <end position="106"/>
    </location>
</feature>
<dbReference type="SUPFAM" id="SSF88946">
    <property type="entry name" value="Sigma2 domain of RNA polymerase sigma factors"/>
    <property type="match status" value="1"/>
</dbReference>
<dbReference type="GO" id="GO:0016987">
    <property type="term" value="F:sigma factor activity"/>
    <property type="evidence" value="ECO:0007669"/>
    <property type="project" value="UniProtKB-KW"/>
</dbReference>
<keyword evidence="2" id="KW-0805">Transcription regulation</keyword>
<evidence type="ECO:0000256" key="2">
    <source>
        <dbReference type="ARBA" id="ARBA00023015"/>
    </source>
</evidence>
<reference evidence="8 9" key="1">
    <citation type="submission" date="2016-10" db="EMBL/GenBank/DDBJ databases">
        <authorList>
            <person name="de Groot N.N."/>
        </authorList>
    </citation>
    <scope>NUCLEOTIDE SEQUENCE [LARGE SCALE GENOMIC DNA]</scope>
    <source>
        <strain evidence="8 9">DSM 22900</strain>
    </source>
</reference>
<evidence type="ECO:0000259" key="7">
    <source>
        <dbReference type="Pfam" id="PF08281"/>
    </source>
</evidence>
<comment type="similarity">
    <text evidence="1">Belongs to the sigma-70 factor family. ECF subfamily.</text>
</comment>
<dbReference type="Gene3D" id="1.10.10.10">
    <property type="entry name" value="Winged helix-like DNA-binding domain superfamily/Winged helix DNA-binding domain"/>
    <property type="match status" value="1"/>
</dbReference>
<dbReference type="InterPro" id="IPR013249">
    <property type="entry name" value="RNA_pol_sigma70_r4_t2"/>
</dbReference>
<keyword evidence="4" id="KW-0804">Transcription</keyword>
<dbReference type="RefSeq" id="WP_090974673.1">
    <property type="nucleotide sequence ID" value="NZ_FOLL01000018.1"/>
</dbReference>
<dbReference type="InterPro" id="IPR013324">
    <property type="entry name" value="RNA_pol_sigma_r3/r4-like"/>
</dbReference>
<evidence type="ECO:0000256" key="4">
    <source>
        <dbReference type="ARBA" id="ARBA00023163"/>
    </source>
</evidence>
<evidence type="ECO:0000256" key="3">
    <source>
        <dbReference type="ARBA" id="ARBA00023082"/>
    </source>
</evidence>
<dbReference type="GO" id="GO:0006352">
    <property type="term" value="P:DNA-templated transcription initiation"/>
    <property type="evidence" value="ECO:0007669"/>
    <property type="project" value="InterPro"/>
</dbReference>
<dbReference type="InterPro" id="IPR007627">
    <property type="entry name" value="RNA_pol_sigma70_r2"/>
</dbReference>